<evidence type="ECO:0000259" key="7">
    <source>
        <dbReference type="Pfam" id="PF12950"/>
    </source>
</evidence>
<dbReference type="Gene3D" id="3.40.50.150">
    <property type="entry name" value="Vaccinia Virus protein VP39"/>
    <property type="match status" value="1"/>
</dbReference>
<dbReference type="GO" id="GO:0003677">
    <property type="term" value="F:DNA binding"/>
    <property type="evidence" value="ECO:0007669"/>
    <property type="project" value="InterPro"/>
</dbReference>
<dbReference type="Pfam" id="PF12950">
    <property type="entry name" value="TaqI_C"/>
    <property type="match status" value="1"/>
</dbReference>
<dbReference type="InterPro" id="IPR050953">
    <property type="entry name" value="N4_N6_ade-DNA_methylase"/>
</dbReference>
<dbReference type="InterPro" id="IPR029063">
    <property type="entry name" value="SAM-dependent_MTases_sf"/>
</dbReference>
<dbReference type="InterPro" id="IPR002052">
    <property type="entry name" value="DNA_methylase_N6_adenine_CS"/>
</dbReference>
<evidence type="ECO:0000259" key="6">
    <source>
        <dbReference type="Pfam" id="PF02384"/>
    </source>
</evidence>
<dbReference type="AlphaFoldDB" id="A0A7M1QSZ1"/>
<keyword evidence="2 8" id="KW-0489">Methyltransferase</keyword>
<dbReference type="PANTHER" id="PTHR33841:SF1">
    <property type="entry name" value="DNA METHYLTRANSFERASE A"/>
    <property type="match status" value="1"/>
</dbReference>
<evidence type="ECO:0000256" key="1">
    <source>
        <dbReference type="ARBA" id="ARBA00011900"/>
    </source>
</evidence>
<organism evidence="8 9">
    <name type="scientific">Trueperella pecoris</name>
    <dbReference type="NCBI Taxonomy" id="2733571"/>
    <lineage>
        <taxon>Bacteria</taxon>
        <taxon>Bacillati</taxon>
        <taxon>Actinomycetota</taxon>
        <taxon>Actinomycetes</taxon>
        <taxon>Actinomycetales</taxon>
        <taxon>Actinomycetaceae</taxon>
        <taxon>Trueperella</taxon>
    </lineage>
</organism>
<dbReference type="InterPro" id="IPR025931">
    <property type="entry name" value="TaqI_C"/>
</dbReference>
<evidence type="ECO:0000256" key="5">
    <source>
        <dbReference type="ARBA" id="ARBA00047942"/>
    </source>
</evidence>
<keyword evidence="9" id="KW-1185">Reference proteome</keyword>
<feature type="domain" description="TaqI-like C-terminal specificity" evidence="7">
    <location>
        <begin position="417"/>
        <end position="526"/>
    </location>
</feature>
<feature type="domain" description="DNA methylase adenine-specific" evidence="6">
    <location>
        <begin position="130"/>
        <end position="315"/>
    </location>
</feature>
<evidence type="ECO:0000256" key="3">
    <source>
        <dbReference type="ARBA" id="ARBA00022679"/>
    </source>
</evidence>
<keyword evidence="4" id="KW-0680">Restriction system</keyword>
<evidence type="ECO:0000313" key="9">
    <source>
        <dbReference type="Proteomes" id="UP000595053"/>
    </source>
</evidence>
<dbReference type="GO" id="GO:0008170">
    <property type="term" value="F:N-methyltransferase activity"/>
    <property type="evidence" value="ECO:0007669"/>
    <property type="project" value="InterPro"/>
</dbReference>
<dbReference type="EMBL" id="CP063213">
    <property type="protein sequence ID" value="QOR44976.1"/>
    <property type="molecule type" value="Genomic_DNA"/>
</dbReference>
<dbReference type="Proteomes" id="UP000595053">
    <property type="component" value="Chromosome"/>
</dbReference>
<dbReference type="PROSITE" id="PS00092">
    <property type="entry name" value="N6_MTASE"/>
    <property type="match status" value="1"/>
</dbReference>
<evidence type="ECO:0000256" key="2">
    <source>
        <dbReference type="ARBA" id="ARBA00022603"/>
    </source>
</evidence>
<sequence>MVQGTLPGLEFPQMSAATVRNWKRLGKQTDSTRLTRRANKQQSTKRFLPVEYLSNKRNASAVEEIAELILELGVPFIDAFASLGQNYLANLQDSSSEKQTALCKFLTEVSGNHKIIPQLSSVPLPTDEFDVLGLIYQTVLTEGTKNQLGSYYTPPSLVHETLLGIDVKDTDIVLDPSCGTLAFQLSIPNLKPENIYACDIDPVAVLIAKFNYFARFPYAPAPNISNTDFLNHTPWADKKFDIIATNPPWGAKQEIPNWLTKVAGKDTFAAFIVKSLSLLKEEGTACFLLPESFTKVKSYSGLRKHLLKEANLKCLSFHPRGFAGVLTKQVSVQIANSSYNGETIVKTPSATWVQSSSTFLSMPNFSYSAITPTDWQILQKTELNSGYTLSESEWALGIVTGNNKELISETPSEGLEPVITGKEIVPHQILETKKFLHFKPENFQQVAPERVYRAPSKLLYRFISTRPVFAVDTTKTISLNSANVLIPNIPGYTNYAICAVLNSDLYGFIYRLRFGDTKVLRSNLEQLIIPKLNQQTLDLLDELGRSASVGDNSAVEKIDEVLASNFGISSNELVRVREVCNGNA</sequence>
<evidence type="ECO:0000313" key="8">
    <source>
        <dbReference type="EMBL" id="QOR44976.1"/>
    </source>
</evidence>
<gene>
    <name evidence="8" type="ORF">INS88_06700</name>
</gene>
<dbReference type="GO" id="GO:0009307">
    <property type="term" value="P:DNA restriction-modification system"/>
    <property type="evidence" value="ECO:0007669"/>
    <property type="project" value="UniProtKB-KW"/>
</dbReference>
<dbReference type="CDD" id="cd02440">
    <property type="entry name" value="AdoMet_MTases"/>
    <property type="match status" value="1"/>
</dbReference>
<evidence type="ECO:0000256" key="4">
    <source>
        <dbReference type="ARBA" id="ARBA00022747"/>
    </source>
</evidence>
<reference evidence="8 9" key="1">
    <citation type="submission" date="2020-10" db="EMBL/GenBank/DDBJ databases">
        <title>Trueperella pecoris sp. nov. isolated from bovine and porcine specimens.</title>
        <authorList>
            <person name="Schoenecker L."/>
            <person name="Schnydrig P."/>
            <person name="Brodard I."/>
            <person name="Thomann A."/>
            <person name="Hemphill A."/>
            <person name="Rodriguez-Campos S."/>
            <person name="Perreten V."/>
            <person name="Jores J."/>
            <person name="Kittl S."/>
        </authorList>
    </citation>
    <scope>NUCLEOTIDE SEQUENCE [LARGE SCALE GENOMIC DNA]</scope>
    <source>
        <strain evidence="8 9">15A0121</strain>
    </source>
</reference>
<dbReference type="REBASE" id="451508">
    <property type="entry name" value="M.TspA0121ORF6700P"/>
</dbReference>
<dbReference type="SUPFAM" id="SSF53335">
    <property type="entry name" value="S-adenosyl-L-methionine-dependent methyltransferases"/>
    <property type="match status" value="1"/>
</dbReference>
<dbReference type="InterPro" id="IPR003356">
    <property type="entry name" value="DNA_methylase_A-5"/>
</dbReference>
<comment type="catalytic activity">
    <reaction evidence="5">
        <text>a 2'-deoxyadenosine in DNA + S-adenosyl-L-methionine = an N(6)-methyl-2'-deoxyadenosine in DNA + S-adenosyl-L-homocysteine + H(+)</text>
        <dbReference type="Rhea" id="RHEA:15197"/>
        <dbReference type="Rhea" id="RHEA-COMP:12418"/>
        <dbReference type="Rhea" id="RHEA-COMP:12419"/>
        <dbReference type="ChEBI" id="CHEBI:15378"/>
        <dbReference type="ChEBI" id="CHEBI:57856"/>
        <dbReference type="ChEBI" id="CHEBI:59789"/>
        <dbReference type="ChEBI" id="CHEBI:90615"/>
        <dbReference type="ChEBI" id="CHEBI:90616"/>
        <dbReference type="EC" id="2.1.1.72"/>
    </reaction>
</comment>
<dbReference type="PRINTS" id="PR00507">
    <property type="entry name" value="N12N6MTFRASE"/>
</dbReference>
<dbReference type="RefSeq" id="WP_197550768.1">
    <property type="nucleotide sequence ID" value="NZ_CP063213.1"/>
</dbReference>
<proteinExistence type="predicted"/>
<keyword evidence="3" id="KW-0808">Transferase</keyword>
<dbReference type="Pfam" id="PF02384">
    <property type="entry name" value="N6_Mtase"/>
    <property type="match status" value="1"/>
</dbReference>
<dbReference type="GO" id="GO:0032259">
    <property type="term" value="P:methylation"/>
    <property type="evidence" value="ECO:0007669"/>
    <property type="project" value="UniProtKB-KW"/>
</dbReference>
<name>A0A7M1QSZ1_9ACTO</name>
<protein>
    <recommendedName>
        <fullName evidence="1">site-specific DNA-methyltransferase (adenine-specific)</fullName>
        <ecNumber evidence="1">2.1.1.72</ecNumber>
    </recommendedName>
</protein>
<dbReference type="PANTHER" id="PTHR33841">
    <property type="entry name" value="DNA METHYLTRANSFERASE YEEA-RELATED"/>
    <property type="match status" value="1"/>
</dbReference>
<accession>A0A7M1QSZ1</accession>
<dbReference type="GO" id="GO:0009007">
    <property type="term" value="F:site-specific DNA-methyltransferase (adenine-specific) activity"/>
    <property type="evidence" value="ECO:0007669"/>
    <property type="project" value="UniProtKB-EC"/>
</dbReference>
<dbReference type="EC" id="2.1.1.72" evidence="1"/>